<organism evidence="2 3">
    <name type="scientific">Rhizobium multihospitium</name>
    <dbReference type="NCBI Taxonomy" id="410764"/>
    <lineage>
        <taxon>Bacteria</taxon>
        <taxon>Pseudomonadati</taxon>
        <taxon>Pseudomonadota</taxon>
        <taxon>Alphaproteobacteria</taxon>
        <taxon>Hyphomicrobiales</taxon>
        <taxon>Rhizobiaceae</taxon>
        <taxon>Rhizobium/Agrobacterium group</taxon>
        <taxon>Rhizobium</taxon>
    </lineage>
</organism>
<accession>A0A1C3UJA8</accession>
<gene>
    <name evidence="2" type="ORF">GA0061103_2309</name>
</gene>
<sequence>MKAQIDAVVERAIMAGKIVGTVVIVAQDGETIYSRAAGYADREIGKSTETRTIFRLASVTKPLVAATALALIDKGRLALGDLVRDYLPYFRPRQPDGKIADITIRHLLTHTAGLSYGADSKTTPSERMFNAGLSDTDLDFEENFSRLSTFPLLAAPGTLWSYSIAIDVLGAVVAQIEACSLDEAVRRHLTGPLGMSDTGFSVSDPGRLATPYADASPAAVRMGDRHLVPDNDGNLLTFAPSRLFNPKAFQSGGAGMVGTAPDFIAFLEAVRLGGAPILKTATARAALLNQIGAIPRPGEPGQGFSFLGAVIQDPILADVPMSKGSITWGGVYGHNWFIDPMEGISAAIMSNTAVEGCLGTYPRDIARAIYGT</sequence>
<dbReference type="InterPro" id="IPR012338">
    <property type="entry name" value="Beta-lactam/transpept-like"/>
</dbReference>
<evidence type="ECO:0000259" key="1">
    <source>
        <dbReference type="Pfam" id="PF00144"/>
    </source>
</evidence>
<dbReference type="Gene3D" id="3.40.710.10">
    <property type="entry name" value="DD-peptidase/beta-lactamase superfamily"/>
    <property type="match status" value="1"/>
</dbReference>
<name>A0A1C3UJA8_9HYPH</name>
<dbReference type="InterPro" id="IPR001466">
    <property type="entry name" value="Beta-lactam-related"/>
</dbReference>
<proteinExistence type="predicted"/>
<keyword evidence="3" id="KW-1185">Reference proteome</keyword>
<dbReference type="PANTHER" id="PTHR43283:SF3">
    <property type="entry name" value="BETA-LACTAMASE FAMILY PROTEIN (AFU_ORTHOLOGUE AFUA_5G07500)"/>
    <property type="match status" value="1"/>
</dbReference>
<dbReference type="AlphaFoldDB" id="A0A1C3UJA8"/>
<dbReference type="OrthoDB" id="9808046at2"/>
<dbReference type="STRING" id="410764.GA0061103_2309"/>
<protein>
    <submittedName>
        <fullName evidence="2">CubicO group peptidase, beta-lactamase class C family</fullName>
    </submittedName>
</protein>
<dbReference type="EMBL" id="FMAG01000001">
    <property type="protein sequence ID" value="SCB15528.1"/>
    <property type="molecule type" value="Genomic_DNA"/>
</dbReference>
<reference evidence="3" key="1">
    <citation type="submission" date="2016-08" db="EMBL/GenBank/DDBJ databases">
        <authorList>
            <person name="Varghese N."/>
            <person name="Submissions Spin"/>
        </authorList>
    </citation>
    <scope>NUCLEOTIDE SEQUENCE [LARGE SCALE GENOMIC DNA]</scope>
    <source>
        <strain evidence="3">HAMBI 2975</strain>
    </source>
</reference>
<feature type="domain" description="Beta-lactamase-related" evidence="1">
    <location>
        <begin position="10"/>
        <end position="354"/>
    </location>
</feature>
<dbReference type="Pfam" id="PF00144">
    <property type="entry name" value="Beta-lactamase"/>
    <property type="match status" value="1"/>
</dbReference>
<evidence type="ECO:0000313" key="3">
    <source>
        <dbReference type="Proteomes" id="UP000199101"/>
    </source>
</evidence>
<dbReference type="Proteomes" id="UP000199101">
    <property type="component" value="Unassembled WGS sequence"/>
</dbReference>
<dbReference type="InterPro" id="IPR050789">
    <property type="entry name" value="Diverse_Enzym_Activities"/>
</dbReference>
<dbReference type="SUPFAM" id="SSF56601">
    <property type="entry name" value="beta-lactamase/transpeptidase-like"/>
    <property type="match status" value="1"/>
</dbReference>
<evidence type="ECO:0000313" key="2">
    <source>
        <dbReference type="EMBL" id="SCB15528.1"/>
    </source>
</evidence>
<dbReference type="PANTHER" id="PTHR43283">
    <property type="entry name" value="BETA-LACTAMASE-RELATED"/>
    <property type="match status" value="1"/>
</dbReference>